<feature type="compositionally biased region" description="Pro residues" evidence="1">
    <location>
        <begin position="81"/>
        <end position="111"/>
    </location>
</feature>
<reference evidence="3 4" key="1">
    <citation type="submission" date="2020-04" db="EMBL/GenBank/DDBJ databases">
        <title>Achromobacter ruhlandii genome sequencing and assembly.</title>
        <authorList>
            <person name="Martins R.C.R."/>
            <person name="Perdigao-Neto L.V."/>
            <person name="Levin A.S.S."/>
            <person name="Costa S.F."/>
        </authorList>
    </citation>
    <scope>NUCLEOTIDE SEQUENCE [LARGE SCALE GENOMIC DNA]</scope>
    <source>
        <strain evidence="3 4">9035ralo</strain>
    </source>
</reference>
<comment type="caution">
    <text evidence="3">The sequence shown here is derived from an EMBL/GenBank/DDBJ whole genome shotgun (WGS) entry which is preliminary data.</text>
</comment>
<evidence type="ECO:0000313" key="3">
    <source>
        <dbReference type="EMBL" id="NMU88423.1"/>
    </source>
</evidence>
<evidence type="ECO:0000256" key="1">
    <source>
        <dbReference type="SAM" id="MobiDB-lite"/>
    </source>
</evidence>
<feature type="non-terminal residue" evidence="3">
    <location>
        <position position="133"/>
    </location>
</feature>
<feature type="compositionally biased region" description="Pro residues" evidence="1">
    <location>
        <begin position="121"/>
        <end position="133"/>
    </location>
</feature>
<dbReference type="Proteomes" id="UP000542405">
    <property type="component" value="Unassembled WGS sequence"/>
</dbReference>
<organism evidence="3 4">
    <name type="scientific">Achromobacter ruhlandii</name>
    <dbReference type="NCBI Taxonomy" id="72557"/>
    <lineage>
        <taxon>Bacteria</taxon>
        <taxon>Pseudomonadati</taxon>
        <taxon>Pseudomonadota</taxon>
        <taxon>Betaproteobacteria</taxon>
        <taxon>Burkholderiales</taxon>
        <taxon>Alcaligenaceae</taxon>
        <taxon>Achromobacter</taxon>
    </lineage>
</organism>
<accession>A0A848NCW3</accession>
<gene>
    <name evidence="3" type="ORF">HGQ98_00785</name>
</gene>
<dbReference type="PRINTS" id="PR01217">
    <property type="entry name" value="PRICHEXTENSN"/>
</dbReference>
<feature type="transmembrane region" description="Helical" evidence="2">
    <location>
        <begin position="6"/>
        <end position="30"/>
    </location>
</feature>
<dbReference type="AlphaFoldDB" id="A0A848NCW3"/>
<protein>
    <submittedName>
        <fullName evidence="3">Uncharacterized protein</fullName>
    </submittedName>
</protein>
<name>A0A848NCW3_9BURK</name>
<proteinExistence type="predicted"/>
<sequence length="133" mass="13890">MDSTIYLTLWAVLAFVSWLIVAGGAVLAVFSRAIKDTTFERIGLAAVSLTATGAPRDADPAPPAPDGPEPQVHAPIHATPHSPPRHPSPPPTSPQCAPPSPPPPPPPPCPRPHPRTRTPPRLHPSPTPPPTDA</sequence>
<keyword evidence="2" id="KW-1133">Transmembrane helix</keyword>
<evidence type="ECO:0000313" key="4">
    <source>
        <dbReference type="Proteomes" id="UP000542405"/>
    </source>
</evidence>
<keyword evidence="2" id="KW-0472">Membrane</keyword>
<keyword evidence="2" id="KW-0812">Transmembrane</keyword>
<dbReference type="EMBL" id="JABBZE010000002">
    <property type="protein sequence ID" value="NMU88423.1"/>
    <property type="molecule type" value="Genomic_DNA"/>
</dbReference>
<evidence type="ECO:0000256" key="2">
    <source>
        <dbReference type="SAM" id="Phobius"/>
    </source>
</evidence>
<feature type="region of interest" description="Disordered" evidence="1">
    <location>
        <begin position="49"/>
        <end position="133"/>
    </location>
</feature>